<dbReference type="PANTHER" id="PTHR11236">
    <property type="entry name" value="AMINOBENZOATE/ANTHRANILATE SYNTHASE"/>
    <property type="match status" value="1"/>
</dbReference>
<dbReference type="RefSeq" id="WP_327599297.1">
    <property type="nucleotide sequence ID" value="NZ_JAYXHS010000002.1"/>
</dbReference>
<dbReference type="NCBIfam" id="TIGR00553">
    <property type="entry name" value="pabB"/>
    <property type="match status" value="1"/>
</dbReference>
<accession>A0ABU6K332</accession>
<dbReference type="PANTHER" id="PTHR11236:SF50">
    <property type="entry name" value="AMINODEOXYCHORISMATE SYNTHASE COMPONENT 1"/>
    <property type="match status" value="1"/>
</dbReference>
<dbReference type="EC" id="2.6.1.85" evidence="6"/>
<evidence type="ECO:0000313" key="7">
    <source>
        <dbReference type="Proteomes" id="UP001331561"/>
    </source>
</evidence>
<proteinExistence type="inferred from homology"/>
<dbReference type="Pfam" id="PF00425">
    <property type="entry name" value="Chorismate_bind"/>
    <property type="match status" value="1"/>
</dbReference>
<comment type="caution">
    <text evidence="6">The sequence shown here is derived from an EMBL/GenBank/DDBJ whole genome shotgun (WGS) entry which is preliminary data.</text>
</comment>
<dbReference type="InterPro" id="IPR019999">
    <property type="entry name" value="Anth_synth_I-like"/>
</dbReference>
<dbReference type="InterPro" id="IPR036038">
    <property type="entry name" value="Aminotransferase-like"/>
</dbReference>
<comment type="cofactor">
    <cofactor evidence="1 4">
        <name>pyridoxal 5'-phosphate</name>
        <dbReference type="ChEBI" id="CHEBI:597326"/>
    </cofactor>
</comment>
<dbReference type="PROSITE" id="PS00770">
    <property type="entry name" value="AA_TRANSFER_CLASS_4"/>
    <property type="match status" value="1"/>
</dbReference>
<dbReference type="SUPFAM" id="SSF56752">
    <property type="entry name" value="D-aminoacid aminotransferase-like PLP-dependent enzymes"/>
    <property type="match status" value="1"/>
</dbReference>
<dbReference type="Proteomes" id="UP001331561">
    <property type="component" value="Unassembled WGS sequence"/>
</dbReference>
<evidence type="ECO:0000256" key="1">
    <source>
        <dbReference type="ARBA" id="ARBA00001933"/>
    </source>
</evidence>
<keyword evidence="6" id="KW-0808">Transferase</keyword>
<dbReference type="InterPro" id="IPR015890">
    <property type="entry name" value="Chorismate_C"/>
</dbReference>
<keyword evidence="7" id="KW-1185">Reference proteome</keyword>
<dbReference type="GO" id="GO:0046820">
    <property type="term" value="F:4-amino-4-deoxychorismate synthase activity"/>
    <property type="evidence" value="ECO:0007669"/>
    <property type="project" value="UniProtKB-EC"/>
</dbReference>
<protein>
    <submittedName>
        <fullName evidence="6">Aminodeoxychorismate synthase component I</fullName>
        <ecNumber evidence="6">2.6.1.85</ecNumber>
    </submittedName>
</protein>
<comment type="similarity">
    <text evidence="2">Belongs to the class-IV pyridoxal-phosphate-dependent aminotransferase family.</text>
</comment>
<dbReference type="Pfam" id="PF01063">
    <property type="entry name" value="Aminotran_4"/>
    <property type="match status" value="1"/>
</dbReference>
<dbReference type="InterPro" id="IPR005801">
    <property type="entry name" value="ADC_synthase"/>
</dbReference>
<dbReference type="Gene3D" id="3.20.10.10">
    <property type="entry name" value="D-amino Acid Aminotransferase, subunit A, domain 2"/>
    <property type="match status" value="1"/>
</dbReference>
<dbReference type="EMBL" id="JAYXHS010000002">
    <property type="protein sequence ID" value="MEC5386328.1"/>
    <property type="molecule type" value="Genomic_DNA"/>
</dbReference>
<evidence type="ECO:0000313" key="6">
    <source>
        <dbReference type="EMBL" id="MEC5386328.1"/>
    </source>
</evidence>
<dbReference type="Gene3D" id="3.60.120.10">
    <property type="entry name" value="Anthranilate synthase"/>
    <property type="match status" value="1"/>
</dbReference>
<evidence type="ECO:0000256" key="3">
    <source>
        <dbReference type="ARBA" id="ARBA00022898"/>
    </source>
</evidence>
<evidence type="ECO:0000259" key="5">
    <source>
        <dbReference type="Pfam" id="PF00425"/>
    </source>
</evidence>
<dbReference type="InterPro" id="IPR001544">
    <property type="entry name" value="Aminotrans_IV"/>
</dbReference>
<organism evidence="6 7">
    <name type="scientific">Uliginosibacterium silvisoli</name>
    <dbReference type="NCBI Taxonomy" id="3114758"/>
    <lineage>
        <taxon>Bacteria</taxon>
        <taxon>Pseudomonadati</taxon>
        <taxon>Pseudomonadota</taxon>
        <taxon>Betaproteobacteria</taxon>
        <taxon>Rhodocyclales</taxon>
        <taxon>Zoogloeaceae</taxon>
        <taxon>Uliginosibacterium</taxon>
    </lineage>
</organism>
<dbReference type="InterPro" id="IPR018300">
    <property type="entry name" value="Aminotrans_IV_CS"/>
</dbReference>
<name>A0ABU6K332_9RHOO</name>
<keyword evidence="3 4" id="KW-0663">Pyridoxal phosphate</keyword>
<dbReference type="InterPro" id="IPR005802">
    <property type="entry name" value="ADC_synth_comp_1"/>
</dbReference>
<dbReference type="PRINTS" id="PR00095">
    <property type="entry name" value="ANTSNTHASEI"/>
</dbReference>
<reference evidence="6 7" key="1">
    <citation type="submission" date="2024-01" db="EMBL/GenBank/DDBJ databases">
        <title>Uliginosibacterium soil sp. nov.</title>
        <authorList>
            <person name="Lv Y."/>
        </authorList>
    </citation>
    <scope>NUCLEOTIDE SEQUENCE [LARGE SCALE GENOMIC DNA]</scope>
    <source>
        <strain evidence="6 7">H3</strain>
    </source>
</reference>
<gene>
    <name evidence="6" type="primary">pabB</name>
    <name evidence="6" type="ORF">VVD49_11385</name>
</gene>
<feature type="domain" description="Chorismate-utilising enzyme C-terminal" evidence="5">
    <location>
        <begin position="128"/>
        <end position="380"/>
    </location>
</feature>
<dbReference type="SUPFAM" id="SSF56322">
    <property type="entry name" value="ADC synthase"/>
    <property type="match status" value="1"/>
</dbReference>
<evidence type="ECO:0000256" key="4">
    <source>
        <dbReference type="RuleBase" id="RU004516"/>
    </source>
</evidence>
<sequence>MSPPAPLPPFALFEDNLSQPASGLLLQQYLQSIDCHEATQVETFFATLEAHIQQGHWIALIANYELGRAFEARVPSRDTRLARALVFAEAISLDEAALTAWWQQSVATLSAQEREAGLLQLSPQLDPANYAIQVQRVLEYIRAGDCYQTNLTFPMTGQYFGHPLALQERLRRTQPVKHGALVCDGEEWLLSRSPELFFERKGSQLVCRPMKGTAPRGNSPDEDVRNAQALQHSEKNRAENLMIVDLIRNDLGRLAQAGGVHVRSLFELEQYATVFQLTSTIEAGPVEAGIGRIFQALFPCGSVTGAPKVRAMQIIHELEDQARGPYCGALGWIGPDGDCSFNVPIRTLRLQAGGNCRMDIGSGIVADSDAASEYDECLTKARFASNDALQLIETLRCEIYPAGNIDKSFPLLAWHLQRLSRSAQALGFRHDEEAVRAALMAHATSLPPGLHRVRLLLSRDGTLALGGAPLDALRAQPTLVLASQRLNPDDLRLQHKTTARNFYDSALREAMVAGHFDLLYLNTRNEVCEGARSNIFIERDGDLLTPPVSSGLLPGVMRAQLLAAGAAREHLLSMADVLDAERIFVGNALRGLVEVKLVDQAGT</sequence>
<dbReference type="InterPro" id="IPR043132">
    <property type="entry name" value="BCAT-like_C"/>
</dbReference>
<evidence type="ECO:0000256" key="2">
    <source>
        <dbReference type="ARBA" id="ARBA00009320"/>
    </source>
</evidence>
<dbReference type="InterPro" id="IPR043131">
    <property type="entry name" value="BCAT-like_N"/>
</dbReference>
<keyword evidence="6" id="KW-0032">Aminotransferase</keyword>
<dbReference type="Gene3D" id="3.30.470.10">
    <property type="match status" value="1"/>
</dbReference>